<dbReference type="GO" id="GO:0000398">
    <property type="term" value="P:mRNA splicing, via spliceosome"/>
    <property type="evidence" value="ECO:0007669"/>
    <property type="project" value="InterPro"/>
</dbReference>
<dbReference type="GeneID" id="111017142"/>
<feature type="compositionally biased region" description="Low complexity" evidence="1">
    <location>
        <begin position="114"/>
        <end position="128"/>
    </location>
</feature>
<dbReference type="PANTHER" id="PTHR36054:SF2">
    <property type="entry name" value="PROTEIN SICKLE"/>
    <property type="match status" value="1"/>
</dbReference>
<reference evidence="3" key="1">
    <citation type="submission" date="2025-08" db="UniProtKB">
        <authorList>
            <consortium name="RefSeq"/>
        </authorList>
    </citation>
    <scope>IDENTIFICATION</scope>
    <source>
        <strain evidence="3">OHB3-1</strain>
    </source>
</reference>
<feature type="region of interest" description="Disordered" evidence="1">
    <location>
        <begin position="1"/>
        <end position="21"/>
    </location>
</feature>
<evidence type="ECO:0000313" key="3">
    <source>
        <dbReference type="RefSeq" id="XP_022148514.1"/>
    </source>
</evidence>
<accession>A0A6J1D482</accession>
<proteinExistence type="predicted"/>
<keyword evidence="2" id="KW-1185">Reference proteome</keyword>
<dbReference type="KEGG" id="mcha:111017142"/>
<feature type="region of interest" description="Disordered" evidence="1">
    <location>
        <begin position="81"/>
        <end position="158"/>
    </location>
</feature>
<dbReference type="OrthoDB" id="1935385at2759"/>
<sequence>MSPSPTHQFHQHSPDQRMFHARGFNGSGCHGGPAIPRPFPMDRGTPGIWSGPRSPFVNQFPGHPPRGMSSPRSPFVNHFPSHPPRDMSSPSIVPGPRGNSYTNPMQDRVNYHTPSPSSGYEGSPSPGRGSHGFCGNMTPTSRFGSGRGSSYHGRHFSSNKSLRPEHFPFYNESMLDDPWKDLQPGIWRTTARANSSESWISRSRMKKARVSEPFSSSSSQPSLAEYLAASFNEAVDDAPSV</sequence>
<organism evidence="2 3">
    <name type="scientific">Momordica charantia</name>
    <name type="common">Bitter gourd</name>
    <name type="synonym">Balsam pear</name>
    <dbReference type="NCBI Taxonomy" id="3673"/>
    <lineage>
        <taxon>Eukaryota</taxon>
        <taxon>Viridiplantae</taxon>
        <taxon>Streptophyta</taxon>
        <taxon>Embryophyta</taxon>
        <taxon>Tracheophyta</taxon>
        <taxon>Spermatophyta</taxon>
        <taxon>Magnoliopsida</taxon>
        <taxon>eudicotyledons</taxon>
        <taxon>Gunneridae</taxon>
        <taxon>Pentapetalae</taxon>
        <taxon>rosids</taxon>
        <taxon>fabids</taxon>
        <taxon>Cucurbitales</taxon>
        <taxon>Cucurbitaceae</taxon>
        <taxon>Momordiceae</taxon>
        <taxon>Momordica</taxon>
    </lineage>
</organism>
<dbReference type="GO" id="GO:0035196">
    <property type="term" value="P:miRNA processing"/>
    <property type="evidence" value="ECO:0007669"/>
    <property type="project" value="InterPro"/>
</dbReference>
<dbReference type="Proteomes" id="UP000504603">
    <property type="component" value="Unplaced"/>
</dbReference>
<evidence type="ECO:0000313" key="2">
    <source>
        <dbReference type="Proteomes" id="UP000504603"/>
    </source>
</evidence>
<dbReference type="AlphaFoldDB" id="A0A6J1D482"/>
<dbReference type="InterPro" id="IPR039292">
    <property type="entry name" value="SICKLE"/>
</dbReference>
<evidence type="ECO:0000256" key="1">
    <source>
        <dbReference type="SAM" id="MobiDB-lite"/>
    </source>
</evidence>
<protein>
    <submittedName>
        <fullName evidence="3">M-phase-specific PLK1-interacting protein</fullName>
    </submittedName>
</protein>
<feature type="compositionally biased region" description="Low complexity" evidence="1">
    <location>
        <begin position="141"/>
        <end position="151"/>
    </location>
</feature>
<dbReference type="PANTHER" id="PTHR36054">
    <property type="entry name" value="PROTEIN SICKLE"/>
    <property type="match status" value="1"/>
</dbReference>
<dbReference type="RefSeq" id="XP_022148514.1">
    <property type="nucleotide sequence ID" value="XM_022292822.1"/>
</dbReference>
<name>A0A6J1D482_MOMCH</name>
<gene>
    <name evidence="3" type="primary">LOC111017142</name>
</gene>